<dbReference type="RefSeq" id="WP_152749389.1">
    <property type="nucleotide sequence ID" value="NZ_VUBA01000059.1"/>
</dbReference>
<dbReference type="GO" id="GO:0003677">
    <property type="term" value="F:DNA binding"/>
    <property type="evidence" value="ECO:0007669"/>
    <property type="project" value="InterPro"/>
</dbReference>
<dbReference type="InterPro" id="IPR010982">
    <property type="entry name" value="Lambda_DNA-bd_dom_sf"/>
</dbReference>
<sequence length="106" mass="11058">MSIHAMTAAAKAAGSQTALAKELGCTPQNVQWMCSTGSVPAKHVLKIEAVTGVSRHQLRPDLYPEASPTLNTNLRQISPPGQTSDGAVNPSSIQRTSKLAPPEALA</sequence>
<comment type="caution">
    <text evidence="2">The sequence shown here is derived from an EMBL/GenBank/DDBJ whole genome shotgun (WGS) entry which is preliminary data.</text>
</comment>
<dbReference type="SUPFAM" id="SSF47413">
    <property type="entry name" value="lambda repressor-like DNA-binding domains"/>
    <property type="match status" value="1"/>
</dbReference>
<dbReference type="EMBL" id="VUBA01000059">
    <property type="protein sequence ID" value="MPQ84519.1"/>
    <property type="molecule type" value="Genomic_DNA"/>
</dbReference>
<dbReference type="AlphaFoldDB" id="A0A5N7JSZ9"/>
<evidence type="ECO:0000256" key="1">
    <source>
        <dbReference type="SAM" id="MobiDB-lite"/>
    </source>
</evidence>
<reference evidence="2 3" key="1">
    <citation type="submission" date="2019-09" db="EMBL/GenBank/DDBJ databases">
        <title>The draft genomes of Allium pathogen Pseudomonas sp.</title>
        <authorList>
            <person name="Fujikawa T."/>
            <person name="Sawada H."/>
        </authorList>
    </citation>
    <scope>NUCLEOTIDE SEQUENCE [LARGE SCALE GENOMIC DNA]</scope>
    <source>
        <strain evidence="2 3">MAFF 730085</strain>
    </source>
</reference>
<organism evidence="2 3">
    <name type="scientific">Pseudomonas kitaguniensis</name>
    <dbReference type="NCBI Taxonomy" id="2607908"/>
    <lineage>
        <taxon>Bacteria</taxon>
        <taxon>Pseudomonadati</taxon>
        <taxon>Pseudomonadota</taxon>
        <taxon>Gammaproteobacteria</taxon>
        <taxon>Pseudomonadales</taxon>
        <taxon>Pseudomonadaceae</taxon>
        <taxon>Pseudomonas</taxon>
    </lineage>
</organism>
<dbReference type="InterPro" id="IPR031856">
    <property type="entry name" value="YdaS_toxin-like"/>
</dbReference>
<accession>A0A5N7JSZ9</accession>
<proteinExistence type="predicted"/>
<dbReference type="Gene3D" id="1.10.260.40">
    <property type="entry name" value="lambda repressor-like DNA-binding domains"/>
    <property type="match status" value="1"/>
</dbReference>
<gene>
    <name evidence="2" type="ORF">F0170_11285</name>
</gene>
<dbReference type="Pfam" id="PF15943">
    <property type="entry name" value="YdaS_toxin"/>
    <property type="match status" value="1"/>
</dbReference>
<name>A0A5N7JSZ9_9PSED</name>
<protein>
    <submittedName>
        <fullName evidence="2">Helix-turn-helix domain-containing protein</fullName>
    </submittedName>
</protein>
<evidence type="ECO:0000313" key="3">
    <source>
        <dbReference type="Proteomes" id="UP000325438"/>
    </source>
</evidence>
<evidence type="ECO:0000313" key="2">
    <source>
        <dbReference type="EMBL" id="MPQ84519.1"/>
    </source>
</evidence>
<feature type="compositionally biased region" description="Polar residues" evidence="1">
    <location>
        <begin position="68"/>
        <end position="97"/>
    </location>
</feature>
<feature type="region of interest" description="Disordered" evidence="1">
    <location>
        <begin position="59"/>
        <end position="106"/>
    </location>
</feature>
<dbReference type="Proteomes" id="UP000325438">
    <property type="component" value="Unassembled WGS sequence"/>
</dbReference>